<accession>A0A846X7S1</accession>
<sequence length="220" mass="24569">MTTDTAVGTRSGIEPVNLFARDPVSDVTEHPLAPELRQWTTEYLCRSHPDLGRHGPVCPYMSHAVKHQFLWAAFLGGRHFEVERILAVADDLYDLYPVLEPQDPPDSGFKAVLAVFPDLTEYAGIETVQRDQKSRFVEHGLMLGQFYPGCTVSGLHNPDFPALDSPLPLLAVRHMVPTDFPFLNTRPDWIDAYLRIFAPEIPEFITTAMADELAHSADGA</sequence>
<dbReference type="Proteomes" id="UP000565715">
    <property type="component" value="Unassembled WGS sequence"/>
</dbReference>
<comment type="caution">
    <text evidence="2">The sequence shown here is derived from an EMBL/GenBank/DDBJ whole genome shotgun (WGS) entry which is preliminary data.</text>
</comment>
<protein>
    <recommendedName>
        <fullName evidence="1">DUF6875 domain-containing protein</fullName>
    </recommendedName>
</protein>
<evidence type="ECO:0000313" key="3">
    <source>
        <dbReference type="Proteomes" id="UP000565715"/>
    </source>
</evidence>
<dbReference type="AlphaFoldDB" id="A0A846X7S1"/>
<gene>
    <name evidence="2" type="ORF">HGA13_04055</name>
</gene>
<dbReference type="RefSeq" id="WP_084470581.1">
    <property type="nucleotide sequence ID" value="NZ_JAAXOO010000001.1"/>
</dbReference>
<reference evidence="2 3" key="1">
    <citation type="submission" date="2020-04" db="EMBL/GenBank/DDBJ databases">
        <title>MicrobeNet Type strains.</title>
        <authorList>
            <person name="Nicholson A.C."/>
        </authorList>
    </citation>
    <scope>NUCLEOTIDE SEQUENCE [LARGE SCALE GENOMIC DNA]</scope>
    <source>
        <strain evidence="2 3">DSM 45078</strain>
    </source>
</reference>
<name>A0A846X7S1_9NOCA</name>
<dbReference type="InterPro" id="IPR049240">
    <property type="entry name" value="DUF6875"/>
</dbReference>
<keyword evidence="3" id="KW-1185">Reference proteome</keyword>
<evidence type="ECO:0000259" key="1">
    <source>
        <dbReference type="Pfam" id="PF21780"/>
    </source>
</evidence>
<evidence type="ECO:0000313" key="2">
    <source>
        <dbReference type="EMBL" id="NKY32251.1"/>
    </source>
</evidence>
<feature type="domain" description="DUF6875" evidence="1">
    <location>
        <begin position="35"/>
        <end position="204"/>
    </location>
</feature>
<dbReference type="Pfam" id="PF21780">
    <property type="entry name" value="DUF6875"/>
    <property type="match status" value="1"/>
</dbReference>
<organism evidence="2 3">
    <name type="scientific">Nocardia speluncae</name>
    <dbReference type="NCBI Taxonomy" id="419477"/>
    <lineage>
        <taxon>Bacteria</taxon>
        <taxon>Bacillati</taxon>
        <taxon>Actinomycetota</taxon>
        <taxon>Actinomycetes</taxon>
        <taxon>Mycobacteriales</taxon>
        <taxon>Nocardiaceae</taxon>
        <taxon>Nocardia</taxon>
    </lineage>
</organism>
<dbReference type="EMBL" id="JAAXOO010000001">
    <property type="protein sequence ID" value="NKY32251.1"/>
    <property type="molecule type" value="Genomic_DNA"/>
</dbReference>
<proteinExistence type="predicted"/>